<dbReference type="PANTHER" id="PTHR11432:SF3">
    <property type="entry name" value="NADH-UBIQUINONE OXIDOREDUCTASE CHAIN 1"/>
    <property type="match status" value="1"/>
</dbReference>
<reference evidence="7 8" key="1">
    <citation type="journal article" date="2013" name="Genome Announc.">
        <title>Draft genome sequences for three mercury-methylating, sulfate-reducing bacteria.</title>
        <authorList>
            <person name="Brown S.D."/>
            <person name="Hurt R.A.Jr."/>
            <person name="Gilmour C.C."/>
            <person name="Elias D.A."/>
        </authorList>
    </citation>
    <scope>NUCLEOTIDE SEQUENCE [LARGE SCALE GENOMIC DNA]</scope>
    <source>
        <strain evidence="7 8">DSM 16529</strain>
    </source>
</reference>
<dbReference type="GO" id="GO:0005886">
    <property type="term" value="C:plasma membrane"/>
    <property type="evidence" value="ECO:0007669"/>
    <property type="project" value="UniProtKB-SubCell"/>
</dbReference>
<keyword evidence="5" id="KW-0874">Quinone</keyword>
<dbReference type="PANTHER" id="PTHR11432">
    <property type="entry name" value="NADH DEHYDROGENASE SUBUNIT 1"/>
    <property type="match status" value="1"/>
</dbReference>
<feature type="transmembrane region" description="Helical" evidence="5">
    <location>
        <begin position="198"/>
        <end position="218"/>
    </location>
</feature>
<dbReference type="NCBIfam" id="NF004741">
    <property type="entry name" value="PRK06076.1-2"/>
    <property type="match status" value="1"/>
</dbReference>
<evidence type="ECO:0000256" key="1">
    <source>
        <dbReference type="ARBA" id="ARBA00004141"/>
    </source>
</evidence>
<dbReference type="InterPro" id="IPR001694">
    <property type="entry name" value="NADH_UbQ_OxRdtase_su1/FPO"/>
</dbReference>
<comment type="catalytic activity">
    <reaction evidence="5">
        <text>a quinone + NADH + 5 H(+)(in) = a quinol + NAD(+) + 4 H(+)(out)</text>
        <dbReference type="Rhea" id="RHEA:57888"/>
        <dbReference type="ChEBI" id="CHEBI:15378"/>
        <dbReference type="ChEBI" id="CHEBI:24646"/>
        <dbReference type="ChEBI" id="CHEBI:57540"/>
        <dbReference type="ChEBI" id="CHEBI:57945"/>
        <dbReference type="ChEBI" id="CHEBI:132124"/>
    </reaction>
</comment>
<keyword evidence="5" id="KW-1278">Translocase</keyword>
<comment type="function">
    <text evidence="5">NDH-1 shuttles electrons from NADH, via FMN and iron-sulfur (Fe-S) centers, to quinones in the respiratory chain. The immediate electron acceptor for the enzyme in this species is believed to be ubiquinone. Couples the redox reaction to proton translocation (for every two electrons transferred, four hydrogen ions are translocated across the cytoplasmic membrane), and thus conserves the redox energy in a proton gradient. This subunit may bind ubiquinone.</text>
</comment>
<accession>S7UN03</accession>
<comment type="subunit">
    <text evidence="5">NDH-1 is composed of 14 different subunits. Subunits NuoA, H, J, K, L, M, N constitute the membrane sector of the complex.</text>
</comment>
<comment type="subcellular location">
    <subcellularLocation>
        <location evidence="5 6">Cell membrane</location>
        <topology evidence="5 6">Multi-pass membrane protein</topology>
    </subcellularLocation>
    <subcellularLocation>
        <location evidence="1">Membrane</location>
        <topology evidence="1">Multi-pass membrane protein</topology>
    </subcellularLocation>
</comment>
<dbReference type="GO" id="GO:0048038">
    <property type="term" value="F:quinone binding"/>
    <property type="evidence" value="ECO:0007669"/>
    <property type="project" value="UniProtKB-KW"/>
</dbReference>
<feature type="transmembrane region" description="Helical" evidence="5">
    <location>
        <begin position="20"/>
        <end position="45"/>
    </location>
</feature>
<feature type="transmembrane region" description="Helical" evidence="5">
    <location>
        <begin position="168"/>
        <end position="186"/>
    </location>
</feature>
<dbReference type="GO" id="GO:0016655">
    <property type="term" value="F:oxidoreductase activity, acting on NAD(P)H, quinone or similar compound as acceptor"/>
    <property type="evidence" value="ECO:0007669"/>
    <property type="project" value="UniProtKB-UniRule"/>
</dbReference>
<feature type="transmembrane region" description="Helical" evidence="5">
    <location>
        <begin position="90"/>
        <end position="113"/>
    </location>
</feature>
<evidence type="ECO:0000313" key="8">
    <source>
        <dbReference type="Proteomes" id="UP000014975"/>
    </source>
</evidence>
<dbReference type="PROSITE" id="PS00668">
    <property type="entry name" value="COMPLEX1_ND1_2"/>
    <property type="match status" value="1"/>
</dbReference>
<keyword evidence="2 5" id="KW-0812">Transmembrane</keyword>
<dbReference type="Pfam" id="PF00146">
    <property type="entry name" value="NADHdh"/>
    <property type="match status" value="1"/>
</dbReference>
<evidence type="ECO:0000313" key="7">
    <source>
        <dbReference type="EMBL" id="EPR35354.1"/>
    </source>
</evidence>
<feature type="transmembrane region" description="Helical" evidence="5">
    <location>
        <begin position="314"/>
        <end position="333"/>
    </location>
</feature>
<dbReference type="InterPro" id="IPR018086">
    <property type="entry name" value="NADH_UbQ_OxRdtase_su1_CS"/>
</dbReference>
<comment type="caution">
    <text evidence="7">The sequence shown here is derived from an EMBL/GenBank/DDBJ whole genome shotgun (WGS) entry which is preliminary data.</text>
</comment>
<keyword evidence="5" id="KW-1003">Cell membrane</keyword>
<dbReference type="OrthoDB" id="9803734at2"/>
<evidence type="ECO:0000256" key="3">
    <source>
        <dbReference type="ARBA" id="ARBA00022989"/>
    </source>
</evidence>
<protein>
    <recommendedName>
        <fullName evidence="5">NADH-quinone oxidoreductase subunit H</fullName>
        <ecNumber evidence="5">7.1.1.-</ecNumber>
    </recommendedName>
    <alternativeName>
        <fullName evidence="5">NADH dehydrogenase I subunit H</fullName>
    </alternativeName>
    <alternativeName>
        <fullName evidence="5">NDH-1 subunit H</fullName>
    </alternativeName>
</protein>
<keyword evidence="5 6" id="KW-0520">NAD</keyword>
<keyword evidence="4 5" id="KW-0472">Membrane</keyword>
<dbReference type="GO" id="GO:0009060">
    <property type="term" value="P:aerobic respiration"/>
    <property type="evidence" value="ECO:0007669"/>
    <property type="project" value="TreeGrafter"/>
</dbReference>
<keyword evidence="8" id="KW-1185">Reference proteome</keyword>
<evidence type="ECO:0000256" key="4">
    <source>
        <dbReference type="ARBA" id="ARBA00023136"/>
    </source>
</evidence>
<dbReference type="EMBL" id="ATHI01000004">
    <property type="protein sequence ID" value="EPR35354.1"/>
    <property type="molecule type" value="Genomic_DNA"/>
</dbReference>
<dbReference type="PROSITE" id="PS00667">
    <property type="entry name" value="COMPLEX1_ND1_1"/>
    <property type="match status" value="1"/>
</dbReference>
<organism evidence="7 8">
    <name type="scientific">Alkalidesulfovibrio alkalitolerans DSM 16529</name>
    <dbReference type="NCBI Taxonomy" id="1121439"/>
    <lineage>
        <taxon>Bacteria</taxon>
        <taxon>Pseudomonadati</taxon>
        <taxon>Thermodesulfobacteriota</taxon>
        <taxon>Desulfovibrionia</taxon>
        <taxon>Desulfovibrionales</taxon>
        <taxon>Desulfovibrionaceae</taxon>
        <taxon>Alkalidesulfovibrio</taxon>
    </lineage>
</organism>
<keyword evidence="5" id="KW-0830">Ubiquinone</keyword>
<dbReference type="HAMAP" id="MF_01350">
    <property type="entry name" value="NDH1_NuoH"/>
    <property type="match status" value="1"/>
</dbReference>
<feature type="transmembrane region" description="Helical" evidence="5">
    <location>
        <begin position="125"/>
        <end position="147"/>
    </location>
</feature>
<feature type="transmembrane region" description="Helical" evidence="5">
    <location>
        <begin position="247"/>
        <end position="270"/>
    </location>
</feature>
<dbReference type="PATRIC" id="fig|1121439.3.peg.439"/>
<dbReference type="EC" id="7.1.1.-" evidence="5"/>
<name>S7UN03_9BACT</name>
<dbReference type="STRING" id="1121439.dsat_2055"/>
<dbReference type="AlphaFoldDB" id="S7UN03"/>
<dbReference type="Proteomes" id="UP000014975">
    <property type="component" value="Unassembled WGS sequence"/>
</dbReference>
<keyword evidence="3 5" id="KW-1133">Transmembrane helix</keyword>
<evidence type="ECO:0000256" key="2">
    <source>
        <dbReference type="ARBA" id="ARBA00022692"/>
    </source>
</evidence>
<proteinExistence type="inferred from homology"/>
<dbReference type="GO" id="GO:0003954">
    <property type="term" value="F:NADH dehydrogenase activity"/>
    <property type="evidence" value="ECO:0007669"/>
    <property type="project" value="TreeGrafter"/>
</dbReference>
<evidence type="ECO:0000256" key="5">
    <source>
        <dbReference type="HAMAP-Rule" id="MF_01350"/>
    </source>
</evidence>
<dbReference type="eggNOG" id="COG1005">
    <property type="taxonomic scope" value="Bacteria"/>
</dbReference>
<comment type="similarity">
    <text evidence="5 6">Belongs to the complex I subunit 1 family.</text>
</comment>
<dbReference type="RefSeq" id="WP_020885941.1">
    <property type="nucleotide sequence ID" value="NZ_ATHI01000004.1"/>
</dbReference>
<evidence type="ECO:0000256" key="6">
    <source>
        <dbReference type="RuleBase" id="RU000471"/>
    </source>
</evidence>
<gene>
    <name evidence="5" type="primary">nuoH</name>
    <name evidence="7" type="ORF">dsat_2055</name>
</gene>
<feature type="transmembrane region" description="Helical" evidence="5">
    <location>
        <begin position="282"/>
        <end position="302"/>
    </location>
</feature>
<sequence length="335" mass="36922">MNISSWSSPDPNVALVIPDPLVRLLVGLLALAAFVGLNATVLVYVERKVAGFIQRRPGPYEVGPHGILQTLADAVKLVGKQLSTPRGADFFLFWLAPIMAFLPVFVMFLPIPFGENLYALETNVGLLLILAYAGLNVLALCLAGWASANKWGLIGAARAVAQSVGYEIPLLLSLLAVCFTHGSLDLMELTRAQGPWPWQWNVAIQPLAFFIYFVCALAETNRAPFDLPEAESELTAGFHTEYSGMGFGLFFLAEYANMIVVCAIATAVFLGGFQGPAAPGPWWFLLKVYSLLLIMMWMRWTYPRVRFDQLLNLNWKWLLPLATLNLLATAVIMKL</sequence>